<dbReference type="PANTHER" id="PTHR21008">
    <property type="entry name" value="S-ADENOSYLMETHIONINE SENSOR UPSTREAM OF MTORC1-RELATED"/>
    <property type="match status" value="1"/>
</dbReference>
<keyword evidence="4" id="KW-0539">Nucleus</keyword>
<dbReference type="HAMAP" id="MF_03044">
    <property type="entry name" value="BMT2"/>
    <property type="match status" value="1"/>
</dbReference>
<dbReference type="InterPro" id="IPR029063">
    <property type="entry name" value="SAM-dependent_MTases_sf"/>
</dbReference>
<comment type="similarity">
    <text evidence="4">Belongs to the BMT2 family.</text>
</comment>
<evidence type="ECO:0000256" key="4">
    <source>
        <dbReference type="HAMAP-Rule" id="MF_03044"/>
    </source>
</evidence>
<evidence type="ECO:0000256" key="2">
    <source>
        <dbReference type="ARBA" id="ARBA00022679"/>
    </source>
</evidence>
<dbReference type="InterPro" id="IPR021867">
    <property type="entry name" value="Bmt2/SAMTOR"/>
</dbReference>
<feature type="binding site" evidence="4">
    <location>
        <position position="140"/>
    </location>
    <ligand>
        <name>S-adenosyl-L-methionine</name>
        <dbReference type="ChEBI" id="CHEBI:59789"/>
    </ligand>
</feature>
<reference evidence="5 6" key="1">
    <citation type="submission" date="2024-07" db="EMBL/GenBank/DDBJ databases">
        <title>Section-level genome sequencing and comparative genomics of Aspergillus sections Usti and Cavernicolus.</title>
        <authorList>
            <consortium name="Lawrence Berkeley National Laboratory"/>
            <person name="Nybo J.L."/>
            <person name="Vesth T.C."/>
            <person name="Theobald S."/>
            <person name="Frisvad J.C."/>
            <person name="Larsen T.O."/>
            <person name="Kjaerboelling I."/>
            <person name="Rothschild-Mancinelli K."/>
            <person name="Lyhne E.K."/>
            <person name="Kogle M.E."/>
            <person name="Barry K."/>
            <person name="Clum A."/>
            <person name="Na H."/>
            <person name="Ledsgaard L."/>
            <person name="Lin J."/>
            <person name="Lipzen A."/>
            <person name="Kuo A."/>
            <person name="Riley R."/>
            <person name="Mondo S."/>
            <person name="Labutti K."/>
            <person name="Haridas S."/>
            <person name="Pangalinan J."/>
            <person name="Salamov A.A."/>
            <person name="Simmons B.A."/>
            <person name="Magnuson J.K."/>
            <person name="Chen J."/>
            <person name="Drula E."/>
            <person name="Henrissat B."/>
            <person name="Wiebenga A."/>
            <person name="Lubbers R.J."/>
            <person name="Gomes A.C."/>
            <person name="Makela M.R."/>
            <person name="Stajich J."/>
            <person name="Grigoriev I.V."/>
            <person name="Mortensen U.H."/>
            <person name="De Vries R.P."/>
            <person name="Baker S.E."/>
            <person name="Andersen M.R."/>
        </authorList>
    </citation>
    <scope>NUCLEOTIDE SEQUENCE [LARGE SCALE GENOMIC DNA]</scope>
    <source>
        <strain evidence="5 6">CBS 588.65</strain>
    </source>
</reference>
<feature type="binding site" evidence="4">
    <location>
        <position position="120"/>
    </location>
    <ligand>
        <name>S-adenosyl-L-methionine</name>
        <dbReference type="ChEBI" id="CHEBI:59789"/>
    </ligand>
</feature>
<organism evidence="5 6">
    <name type="scientific">Aspergillus granulosus</name>
    <dbReference type="NCBI Taxonomy" id="176169"/>
    <lineage>
        <taxon>Eukaryota</taxon>
        <taxon>Fungi</taxon>
        <taxon>Dikarya</taxon>
        <taxon>Ascomycota</taxon>
        <taxon>Pezizomycotina</taxon>
        <taxon>Eurotiomycetes</taxon>
        <taxon>Eurotiomycetidae</taxon>
        <taxon>Eurotiales</taxon>
        <taxon>Aspergillaceae</taxon>
        <taxon>Aspergillus</taxon>
        <taxon>Aspergillus subgen. Nidulantes</taxon>
    </lineage>
</organism>
<dbReference type="Proteomes" id="UP001610334">
    <property type="component" value="Unassembled WGS sequence"/>
</dbReference>
<proteinExistence type="inferred from homology"/>
<dbReference type="PANTHER" id="PTHR21008:SF1">
    <property type="entry name" value="25S RRNA (ADENINE(2142)-N(1))-METHYLTRANSFERASE"/>
    <property type="match status" value="1"/>
</dbReference>
<evidence type="ECO:0000313" key="5">
    <source>
        <dbReference type="EMBL" id="KAL2809484.1"/>
    </source>
</evidence>
<name>A0ABR4H210_9EURO</name>
<evidence type="ECO:0000313" key="6">
    <source>
        <dbReference type="Proteomes" id="UP001610334"/>
    </source>
</evidence>
<comment type="function">
    <text evidence="4">S-adenosyl-L-methionine-dependent methyltransferase that specifically methylates the N(1) position of an adenine present in helix 65 in 25S rRNA.</text>
</comment>
<dbReference type="GO" id="GO:0008168">
    <property type="term" value="F:methyltransferase activity"/>
    <property type="evidence" value="ECO:0007669"/>
    <property type="project" value="UniProtKB-KW"/>
</dbReference>
<dbReference type="Pfam" id="PF11968">
    <property type="entry name" value="Bmt2"/>
    <property type="match status" value="1"/>
</dbReference>
<accession>A0ABR4H210</accession>
<evidence type="ECO:0000256" key="1">
    <source>
        <dbReference type="ARBA" id="ARBA00022603"/>
    </source>
</evidence>
<dbReference type="SUPFAM" id="SSF53335">
    <property type="entry name" value="S-adenosyl-L-methionine-dependent methyltransferases"/>
    <property type="match status" value="1"/>
</dbReference>
<keyword evidence="2 4" id="KW-0808">Transferase</keyword>
<keyword evidence="1 4" id="KW-0489">Methyltransferase</keyword>
<keyword evidence="3 4" id="KW-0949">S-adenosyl-L-methionine</keyword>
<dbReference type="GO" id="GO:0032259">
    <property type="term" value="P:methylation"/>
    <property type="evidence" value="ECO:0007669"/>
    <property type="project" value="UniProtKB-KW"/>
</dbReference>
<keyword evidence="6" id="KW-1185">Reference proteome</keyword>
<protein>
    <recommendedName>
        <fullName evidence="4">25S rRNA adenine-N(1) methyltransferase</fullName>
        <ecNumber evidence="4">2.1.1.-</ecNumber>
    </recommendedName>
</protein>
<comment type="subcellular location">
    <subcellularLocation>
        <location evidence="4">Nucleus</location>
        <location evidence="4">Nucleolus</location>
    </subcellularLocation>
</comment>
<dbReference type="EMBL" id="JBFXLT010000088">
    <property type="protein sequence ID" value="KAL2809484.1"/>
    <property type="molecule type" value="Genomic_DNA"/>
</dbReference>
<sequence length="290" mass="32368">MTSKKQRSKRPALLSRTRPPIIRKNEAALSAKATRNLIRSHHTLLKQRAQASKVGNQALIDKLDAQIQANGGLESYQLASKIGQSSERGGDSSKVLVDWILPQLAALKTTSSKLRVLEVGALSTKNACSRNENLDVTRIDLNSQEPGILKQDFMERPLPLGDEDRFHLISLSLVLNYVPDPVGRGEMLKRCVEFLTKSPPANSSTSIVPSLFLVLPAPCVANSRYLTEQRLEEILSSIGFSLAKNKQTSKLIYQLWEYSGKRQPQEFRKEILNPGRTRNNFAIIVKKDVK</sequence>
<gene>
    <name evidence="5" type="ORF">BJX63DRAFT_355685</name>
</gene>
<comment type="caution">
    <text evidence="5">The sequence shown here is derived from an EMBL/GenBank/DDBJ whole genome shotgun (WGS) entry which is preliminary data.</text>
</comment>
<dbReference type="EC" id="2.1.1.-" evidence="4"/>
<evidence type="ECO:0000256" key="3">
    <source>
        <dbReference type="ARBA" id="ARBA00022691"/>
    </source>
</evidence>